<keyword evidence="3" id="KW-1185">Reference proteome</keyword>
<accession>A0AAE1BAE5</accession>
<reference evidence="2" key="1">
    <citation type="journal article" date="2023" name="G3 (Bethesda)">
        <title>A reference genome for the long-term kleptoplast-retaining sea slug Elysia crispata morphotype clarki.</title>
        <authorList>
            <person name="Eastman K.E."/>
            <person name="Pendleton A.L."/>
            <person name="Shaikh M.A."/>
            <person name="Suttiyut T."/>
            <person name="Ogas R."/>
            <person name="Tomko P."/>
            <person name="Gavelis G."/>
            <person name="Widhalm J.R."/>
            <person name="Wisecaver J.H."/>
        </authorList>
    </citation>
    <scope>NUCLEOTIDE SEQUENCE</scope>
    <source>
        <strain evidence="2">ECLA1</strain>
    </source>
</reference>
<comment type="caution">
    <text evidence="2">The sequence shown here is derived from an EMBL/GenBank/DDBJ whole genome shotgun (WGS) entry which is preliminary data.</text>
</comment>
<dbReference type="AlphaFoldDB" id="A0AAE1BAE5"/>
<evidence type="ECO:0000313" key="3">
    <source>
        <dbReference type="Proteomes" id="UP001283361"/>
    </source>
</evidence>
<dbReference type="Proteomes" id="UP001283361">
    <property type="component" value="Unassembled WGS sequence"/>
</dbReference>
<dbReference type="EMBL" id="JAWDGP010000241">
    <property type="protein sequence ID" value="KAK3802384.1"/>
    <property type="molecule type" value="Genomic_DNA"/>
</dbReference>
<feature type="region of interest" description="Disordered" evidence="1">
    <location>
        <begin position="1"/>
        <end position="29"/>
    </location>
</feature>
<protein>
    <submittedName>
        <fullName evidence="2">Uncharacterized protein</fullName>
    </submittedName>
</protein>
<sequence>MVVVINRERKRDDFAGSKQSKNRDGTLSPLTEVSISTGQITEIPPRKQGGRPAGSAGDRLKAAEVSIRARMRTGAIPSVKLL</sequence>
<evidence type="ECO:0000256" key="1">
    <source>
        <dbReference type="SAM" id="MobiDB-lite"/>
    </source>
</evidence>
<evidence type="ECO:0000313" key="2">
    <source>
        <dbReference type="EMBL" id="KAK3802384.1"/>
    </source>
</evidence>
<name>A0AAE1BAE5_9GAST</name>
<feature type="compositionally biased region" description="Basic and acidic residues" evidence="1">
    <location>
        <begin position="1"/>
        <end position="15"/>
    </location>
</feature>
<proteinExistence type="predicted"/>
<gene>
    <name evidence="2" type="ORF">RRG08_034529</name>
</gene>
<organism evidence="2 3">
    <name type="scientific">Elysia crispata</name>
    <name type="common">lettuce slug</name>
    <dbReference type="NCBI Taxonomy" id="231223"/>
    <lineage>
        <taxon>Eukaryota</taxon>
        <taxon>Metazoa</taxon>
        <taxon>Spiralia</taxon>
        <taxon>Lophotrochozoa</taxon>
        <taxon>Mollusca</taxon>
        <taxon>Gastropoda</taxon>
        <taxon>Heterobranchia</taxon>
        <taxon>Euthyneura</taxon>
        <taxon>Panpulmonata</taxon>
        <taxon>Sacoglossa</taxon>
        <taxon>Placobranchoidea</taxon>
        <taxon>Plakobranchidae</taxon>
        <taxon>Elysia</taxon>
    </lineage>
</organism>